<protein>
    <submittedName>
        <fullName evidence="2">Uncharacterized protein</fullName>
    </submittedName>
</protein>
<evidence type="ECO:0000313" key="3">
    <source>
        <dbReference type="Proteomes" id="UP000289856"/>
    </source>
</evidence>
<feature type="compositionally biased region" description="Basic and acidic residues" evidence="1">
    <location>
        <begin position="1"/>
        <end position="10"/>
    </location>
</feature>
<name>A0A3T1D0Y5_9BACL</name>
<feature type="compositionally biased region" description="Polar residues" evidence="1">
    <location>
        <begin position="12"/>
        <end position="22"/>
    </location>
</feature>
<sequence>MTGRNSKPDNDGPSSSPSQLSQYGDKLASDNDEEFQAAAEQACEITAEPDH</sequence>
<dbReference type="EMBL" id="AP019400">
    <property type="protein sequence ID" value="BBI31718.1"/>
    <property type="molecule type" value="Genomic_DNA"/>
</dbReference>
<dbReference type="AlphaFoldDB" id="A0A3T1D0Y5"/>
<gene>
    <name evidence="2" type="ORF">KCTCHS21_11170</name>
</gene>
<proteinExistence type="predicted"/>
<reference evidence="2 3" key="1">
    <citation type="submission" date="2019-01" db="EMBL/GenBank/DDBJ databases">
        <title>Complete genome sequence of Cohnella hallensis HS21 isolated from Korean fir (Abies koreana) rhizospheric soil.</title>
        <authorList>
            <person name="Jiang L."/>
            <person name="Kang S.W."/>
            <person name="Kim S."/>
            <person name="Jung J."/>
            <person name="Kim C.Y."/>
            <person name="Kim D.H."/>
            <person name="Kim S.W."/>
            <person name="Lee J."/>
        </authorList>
    </citation>
    <scope>NUCLEOTIDE SEQUENCE [LARGE SCALE GENOMIC DNA]</scope>
    <source>
        <strain evidence="2 3">HS21</strain>
    </source>
</reference>
<organism evidence="2 3">
    <name type="scientific">Cohnella abietis</name>
    <dbReference type="NCBI Taxonomy" id="2507935"/>
    <lineage>
        <taxon>Bacteria</taxon>
        <taxon>Bacillati</taxon>
        <taxon>Bacillota</taxon>
        <taxon>Bacilli</taxon>
        <taxon>Bacillales</taxon>
        <taxon>Paenibacillaceae</taxon>
        <taxon>Cohnella</taxon>
    </lineage>
</organism>
<accession>A0A3T1D0Y5</accession>
<feature type="region of interest" description="Disordered" evidence="1">
    <location>
        <begin position="1"/>
        <end position="37"/>
    </location>
</feature>
<dbReference type="Proteomes" id="UP000289856">
    <property type="component" value="Chromosome"/>
</dbReference>
<keyword evidence="3" id="KW-1185">Reference proteome</keyword>
<evidence type="ECO:0000313" key="2">
    <source>
        <dbReference type="EMBL" id="BBI31718.1"/>
    </source>
</evidence>
<dbReference type="KEGG" id="cohn:KCTCHS21_11170"/>
<evidence type="ECO:0000256" key="1">
    <source>
        <dbReference type="SAM" id="MobiDB-lite"/>
    </source>
</evidence>